<reference evidence="2 3" key="1">
    <citation type="submission" date="2016-10" db="EMBL/GenBank/DDBJ databases">
        <title>Proteomics and genomics reveal pathogen-plant mechanisms compatible with a hemibiotrophic lifestyle of Diplodia corticola.</title>
        <authorList>
            <person name="Fernandes I."/>
            <person name="De Jonge R."/>
            <person name="Van De Peer Y."/>
            <person name="Devreese B."/>
            <person name="Alves A."/>
            <person name="Esteves A.C."/>
        </authorList>
    </citation>
    <scope>NUCLEOTIDE SEQUENCE [LARGE SCALE GENOMIC DNA]</scope>
    <source>
        <strain evidence="2 3">CBS 112549</strain>
    </source>
</reference>
<dbReference type="STRING" id="236234.A0A1J9S2G8"/>
<comment type="caution">
    <text evidence="2">The sequence shown here is derived from an EMBL/GenBank/DDBJ whole genome shotgun (WGS) entry which is preliminary data.</text>
</comment>
<sequence length="368" mass="42189">MPNALTIQDKTKPDRSESVSPVPSLLTPLSRVGSVDREENDPRAASKSPKRRKIEDIDPDHEPTDACERTSRYIAVDDEHATTTKTSVKSGDPKSKKLACPYYKQNPRKEGRPVACVHPGFSSVARLKEHLYRIHRLPIECPRCQEHFSSEQERTVHLSASQRCTPQPRISNAEGFDKDQELKLRTKKRSKGDGDEEEKWRGVFKILFPDVALDKVPSAYLEPDAALASRERPAQEVKVLDGFESFSSKEIPQVVEKVNRKRLAEQAVTPQLLEFIENCQRELFNQFRHTEVYKNIIGQEVAPESVNWEQPQFQKHLRDLQPWTALSRTQSEEVWHYTYTVCDYRMVCGYAPPKHAQVVSPLLEQESC</sequence>
<feature type="region of interest" description="Disordered" evidence="1">
    <location>
        <begin position="1"/>
        <end position="96"/>
    </location>
</feature>
<dbReference type="AlphaFoldDB" id="A0A1J9S2G8"/>
<protein>
    <submittedName>
        <fullName evidence="2">Zinc finger c2h2-type protein</fullName>
    </submittedName>
</protein>
<evidence type="ECO:0000313" key="2">
    <source>
        <dbReference type="EMBL" id="OJD34204.1"/>
    </source>
</evidence>
<feature type="compositionally biased region" description="Polar residues" evidence="1">
    <location>
        <begin position="159"/>
        <end position="170"/>
    </location>
</feature>
<dbReference type="OrthoDB" id="4738706at2759"/>
<keyword evidence="3" id="KW-1185">Reference proteome</keyword>
<proteinExistence type="predicted"/>
<evidence type="ECO:0000256" key="1">
    <source>
        <dbReference type="SAM" id="MobiDB-lite"/>
    </source>
</evidence>
<feature type="region of interest" description="Disordered" evidence="1">
    <location>
        <begin position="159"/>
        <end position="195"/>
    </location>
</feature>
<name>A0A1J9S2G8_9PEZI</name>
<evidence type="ECO:0000313" key="3">
    <source>
        <dbReference type="Proteomes" id="UP000183809"/>
    </source>
</evidence>
<accession>A0A1J9S2G8</accession>
<gene>
    <name evidence="2" type="ORF">BKCO1_24000116</name>
</gene>
<feature type="compositionally biased region" description="Basic and acidic residues" evidence="1">
    <location>
        <begin position="34"/>
        <end position="44"/>
    </location>
</feature>
<dbReference type="RefSeq" id="XP_020130464.1">
    <property type="nucleotide sequence ID" value="XM_020273073.1"/>
</dbReference>
<dbReference type="PANTHER" id="PTHR38166">
    <property type="entry name" value="C2H2-TYPE DOMAIN-CONTAINING PROTEIN-RELATED"/>
    <property type="match status" value="1"/>
</dbReference>
<dbReference type="GeneID" id="31013333"/>
<dbReference type="EMBL" id="MNUE01000024">
    <property type="protein sequence ID" value="OJD34204.1"/>
    <property type="molecule type" value="Genomic_DNA"/>
</dbReference>
<feature type="compositionally biased region" description="Basic and acidic residues" evidence="1">
    <location>
        <begin position="53"/>
        <end position="82"/>
    </location>
</feature>
<feature type="compositionally biased region" description="Basic and acidic residues" evidence="1">
    <location>
        <begin position="175"/>
        <end position="184"/>
    </location>
</feature>
<dbReference type="Proteomes" id="UP000183809">
    <property type="component" value="Unassembled WGS sequence"/>
</dbReference>
<organism evidence="2 3">
    <name type="scientific">Diplodia corticola</name>
    <dbReference type="NCBI Taxonomy" id="236234"/>
    <lineage>
        <taxon>Eukaryota</taxon>
        <taxon>Fungi</taxon>
        <taxon>Dikarya</taxon>
        <taxon>Ascomycota</taxon>
        <taxon>Pezizomycotina</taxon>
        <taxon>Dothideomycetes</taxon>
        <taxon>Dothideomycetes incertae sedis</taxon>
        <taxon>Botryosphaeriales</taxon>
        <taxon>Botryosphaeriaceae</taxon>
        <taxon>Diplodia</taxon>
    </lineage>
</organism>
<dbReference type="PANTHER" id="PTHR38166:SF1">
    <property type="entry name" value="C2H2-TYPE DOMAIN-CONTAINING PROTEIN"/>
    <property type="match status" value="1"/>
</dbReference>